<reference evidence="3 4" key="1">
    <citation type="submission" date="2020-04" db="EMBL/GenBank/DDBJ databases">
        <title>Description of novel Gluconacetobacter.</title>
        <authorList>
            <person name="Sombolestani A."/>
        </authorList>
    </citation>
    <scope>NUCLEOTIDE SEQUENCE [LARGE SCALE GENOMIC DNA]</scope>
    <source>
        <strain evidence="3 4">LMG 27802</strain>
    </source>
</reference>
<keyword evidence="2" id="KW-0732">Signal</keyword>
<evidence type="ECO:0008006" key="5">
    <source>
        <dbReference type="Google" id="ProtNLM"/>
    </source>
</evidence>
<dbReference type="EMBL" id="JABEQM010000006">
    <property type="protein sequence ID" value="MBB2201672.1"/>
    <property type="molecule type" value="Genomic_DNA"/>
</dbReference>
<evidence type="ECO:0000256" key="2">
    <source>
        <dbReference type="SAM" id="SignalP"/>
    </source>
</evidence>
<dbReference type="AlphaFoldDB" id="A0A7W4K789"/>
<gene>
    <name evidence="3" type="ORF">HLH28_08810</name>
</gene>
<feature type="region of interest" description="Disordered" evidence="1">
    <location>
        <begin position="29"/>
        <end position="110"/>
    </location>
</feature>
<proteinExistence type="predicted"/>
<evidence type="ECO:0000313" key="4">
    <source>
        <dbReference type="Proteomes" id="UP000578030"/>
    </source>
</evidence>
<keyword evidence="4" id="KW-1185">Reference proteome</keyword>
<evidence type="ECO:0000313" key="3">
    <source>
        <dbReference type="EMBL" id="MBB2201672.1"/>
    </source>
</evidence>
<organism evidence="3 4">
    <name type="scientific">Gluconacetobacter tumulisoli</name>
    <dbReference type="NCBI Taxonomy" id="1286189"/>
    <lineage>
        <taxon>Bacteria</taxon>
        <taxon>Pseudomonadati</taxon>
        <taxon>Pseudomonadota</taxon>
        <taxon>Alphaproteobacteria</taxon>
        <taxon>Acetobacterales</taxon>
        <taxon>Acetobacteraceae</taxon>
        <taxon>Gluconacetobacter</taxon>
    </lineage>
</organism>
<feature type="compositionally biased region" description="Low complexity" evidence="1">
    <location>
        <begin position="69"/>
        <end position="94"/>
    </location>
</feature>
<dbReference type="Proteomes" id="UP000578030">
    <property type="component" value="Unassembled WGS sequence"/>
</dbReference>
<sequence length="110" mass="10870">MKMSFGAILVAATIVSTVPALAATPTHMARHKHMAKGTEKKSEVNATEDLNAKSLAAARASMTTPGMPAEPSVEAPSPTAPSVVVPSGTGVTTPPTAPAPSMPGNGPGGN</sequence>
<name>A0A7W4K789_9PROT</name>
<comment type="caution">
    <text evidence="3">The sequence shown here is derived from an EMBL/GenBank/DDBJ whole genome shotgun (WGS) entry which is preliminary data.</text>
</comment>
<accession>A0A7W4K789</accession>
<feature type="chain" id="PRO_5031154792" description="Proteophosphoglycan ppg4" evidence="2">
    <location>
        <begin position="23"/>
        <end position="110"/>
    </location>
</feature>
<feature type="signal peptide" evidence="2">
    <location>
        <begin position="1"/>
        <end position="22"/>
    </location>
</feature>
<evidence type="ECO:0000256" key="1">
    <source>
        <dbReference type="SAM" id="MobiDB-lite"/>
    </source>
</evidence>
<protein>
    <recommendedName>
        <fullName evidence="5">Proteophosphoglycan ppg4</fullName>
    </recommendedName>
</protein>